<keyword evidence="2" id="KW-1185">Reference proteome</keyword>
<organism evidence="1 2">
    <name type="scientific">Staurois parvus</name>
    <dbReference type="NCBI Taxonomy" id="386267"/>
    <lineage>
        <taxon>Eukaryota</taxon>
        <taxon>Metazoa</taxon>
        <taxon>Chordata</taxon>
        <taxon>Craniata</taxon>
        <taxon>Vertebrata</taxon>
        <taxon>Euteleostomi</taxon>
        <taxon>Amphibia</taxon>
        <taxon>Batrachia</taxon>
        <taxon>Anura</taxon>
        <taxon>Neobatrachia</taxon>
        <taxon>Ranoidea</taxon>
        <taxon>Ranidae</taxon>
        <taxon>Staurois</taxon>
    </lineage>
</organism>
<proteinExistence type="predicted"/>
<protein>
    <submittedName>
        <fullName evidence="1">Uncharacterized protein</fullName>
    </submittedName>
</protein>
<sequence length="49" mass="5209">MASPPPACPCSLVARSTAIRRPRSGARCVLQTQANTDRQTGPLCEVPIM</sequence>
<accession>A0ABN9GZ94</accession>
<name>A0ABN9GZ94_9NEOB</name>
<evidence type="ECO:0000313" key="1">
    <source>
        <dbReference type="EMBL" id="CAI9613717.1"/>
    </source>
</evidence>
<comment type="caution">
    <text evidence="1">The sequence shown here is derived from an EMBL/GenBank/DDBJ whole genome shotgun (WGS) entry which is preliminary data.</text>
</comment>
<evidence type="ECO:0000313" key="2">
    <source>
        <dbReference type="Proteomes" id="UP001162483"/>
    </source>
</evidence>
<gene>
    <name evidence="1" type="ORF">SPARVUS_LOCUS14930966</name>
</gene>
<dbReference type="Proteomes" id="UP001162483">
    <property type="component" value="Unassembled WGS sequence"/>
</dbReference>
<dbReference type="EMBL" id="CATNWA010019535">
    <property type="protein sequence ID" value="CAI9613717.1"/>
    <property type="molecule type" value="Genomic_DNA"/>
</dbReference>
<reference evidence="1" key="1">
    <citation type="submission" date="2023-05" db="EMBL/GenBank/DDBJ databases">
        <authorList>
            <person name="Stuckert A."/>
        </authorList>
    </citation>
    <scope>NUCLEOTIDE SEQUENCE</scope>
</reference>